<evidence type="ECO:0000256" key="3">
    <source>
        <dbReference type="ARBA" id="ARBA00007812"/>
    </source>
</evidence>
<dbReference type="FunFam" id="3.40.50.970:FF:000007">
    <property type="entry name" value="Acetolactate synthase"/>
    <property type="match status" value="1"/>
</dbReference>
<dbReference type="UniPathway" id="UPA00047">
    <property type="reaction ID" value="UER00055"/>
</dbReference>
<dbReference type="InterPro" id="IPR012846">
    <property type="entry name" value="Acetolactate_synth_lsu"/>
</dbReference>
<keyword evidence="11 14" id="KW-0786">Thiamine pyrophosphate</keyword>
<dbReference type="Pfam" id="PF02775">
    <property type="entry name" value="TPP_enzyme_C"/>
    <property type="match status" value="1"/>
</dbReference>
<evidence type="ECO:0000256" key="9">
    <source>
        <dbReference type="ARBA" id="ARBA00022827"/>
    </source>
</evidence>
<dbReference type="AlphaFoldDB" id="A0A078KE95"/>
<keyword evidence="12 14" id="KW-0100">Branched-chain amino acid biosynthesis</keyword>
<sequence>MELLSGADIIIRFLKDEGIKYVYGYPGGAALHIYDALFRQNFIKHILVRHEQAATHMADGYARATGNPGVVLVTSGPGATNAVTGIATAYMDSIPMIVICGQVASNMIGEDAFQEIDIIGITRTIVKHSFTINHPLDIPIILKKAFYISKTGRPGPVLIDIPKDMTLPTELYEYIYPQKIEISYYNNNNLNFYNDTQIKKAIKIILNSKKPVLFAGGGVIIDNASKELFTLVQYLNLPVITSLMGIGSYPQDNSQYIGWVGMHGSFEANNAMHYADLIICIGARFDDRVTNNVIKFCPLAKIIHIDIDPSSISKTVYADIKIIGYAKDVLNDIIIILNNYKYIKNRKIFLEYWWKCIQEWRKKIKVYELYDKNDLLNPKKVIESVHKITNGDAFVVTDVGQHQMFVAQYYKFNKPRFFITSGGLGTMGFGLPAAMGIKLCFPKKHVILFTGEGSFQMMMQELSTCKQFNIPIKIINLNNGTLGMVRQLQNLNYDSRYSNSNIESLPNFKHLFNAYGFKTMSIKTLSELDYTLKKAFFKNELIFIDIYIDHNKHVYPMQIPLGSINDLIINIEKTI</sequence>
<keyword evidence="19" id="KW-1185">Reference proteome</keyword>
<dbReference type="GO" id="GO:0050660">
    <property type="term" value="F:flavin adenine dinucleotide binding"/>
    <property type="evidence" value="ECO:0007669"/>
    <property type="project" value="InterPro"/>
</dbReference>
<evidence type="ECO:0000256" key="5">
    <source>
        <dbReference type="ARBA" id="ARBA00022605"/>
    </source>
</evidence>
<evidence type="ECO:0000256" key="14">
    <source>
        <dbReference type="RuleBase" id="RU003591"/>
    </source>
</evidence>
<comment type="cofactor">
    <cofactor evidence="14">
        <name>Mg(2+)</name>
        <dbReference type="ChEBI" id="CHEBI:18420"/>
    </cofactor>
    <text evidence="14">Binds 1 Mg(2+) ion per subunit.</text>
</comment>
<evidence type="ECO:0000256" key="7">
    <source>
        <dbReference type="ARBA" id="ARBA00022679"/>
    </source>
</evidence>
<proteinExistence type="inferred from homology"/>
<comment type="pathway">
    <text evidence="2 14">Amino-acid biosynthesis; L-valine biosynthesis; L-valine from pyruvate: step 1/4.</text>
</comment>
<evidence type="ECO:0000256" key="6">
    <source>
        <dbReference type="ARBA" id="ARBA00022630"/>
    </source>
</evidence>
<dbReference type="CDD" id="cd07035">
    <property type="entry name" value="TPP_PYR_POX_like"/>
    <property type="match status" value="1"/>
</dbReference>
<evidence type="ECO:0000256" key="13">
    <source>
        <dbReference type="ARBA" id="ARBA00048670"/>
    </source>
</evidence>
<evidence type="ECO:0000259" key="17">
    <source>
        <dbReference type="Pfam" id="PF02776"/>
    </source>
</evidence>
<dbReference type="OrthoDB" id="9785953at2"/>
<keyword evidence="9" id="KW-0274">FAD</keyword>
<dbReference type="SUPFAM" id="SSF52518">
    <property type="entry name" value="Thiamin diphosphate-binding fold (THDP-binding)"/>
    <property type="match status" value="2"/>
</dbReference>
<evidence type="ECO:0000313" key="18">
    <source>
        <dbReference type="EMBL" id="CDZ16478.1"/>
    </source>
</evidence>
<evidence type="ECO:0000256" key="1">
    <source>
        <dbReference type="ARBA" id="ARBA00004974"/>
    </source>
</evidence>
<comment type="cofactor">
    <cofactor evidence="14">
        <name>thiamine diphosphate</name>
        <dbReference type="ChEBI" id="CHEBI:58937"/>
    </cofactor>
    <text evidence="14">Binds 1 thiamine pyrophosphate per subunit.</text>
</comment>
<keyword evidence="10 14" id="KW-0460">Magnesium</keyword>
<dbReference type="InterPro" id="IPR011766">
    <property type="entry name" value="TPP_enzyme_TPP-bd"/>
</dbReference>
<keyword evidence="8 14" id="KW-0479">Metal-binding</keyword>
<dbReference type="GO" id="GO:0009097">
    <property type="term" value="P:isoleucine biosynthetic process"/>
    <property type="evidence" value="ECO:0007669"/>
    <property type="project" value="UniProtKB-UniPathway"/>
</dbReference>
<dbReference type="NCBIfam" id="TIGR00118">
    <property type="entry name" value="acolac_lg"/>
    <property type="match status" value="1"/>
</dbReference>
<evidence type="ECO:0000256" key="4">
    <source>
        <dbReference type="ARBA" id="ARBA00013145"/>
    </source>
</evidence>
<dbReference type="InterPro" id="IPR012001">
    <property type="entry name" value="Thiamin_PyroP_enz_TPP-bd_dom"/>
</dbReference>
<dbReference type="EMBL" id="LM655252">
    <property type="protein sequence ID" value="CDZ16478.1"/>
    <property type="molecule type" value="Genomic_DNA"/>
</dbReference>
<dbReference type="Pfam" id="PF02776">
    <property type="entry name" value="TPP_enzyme_N"/>
    <property type="match status" value="1"/>
</dbReference>
<dbReference type="UniPathway" id="UPA00049">
    <property type="reaction ID" value="UER00059"/>
</dbReference>
<dbReference type="Gene3D" id="3.40.50.1220">
    <property type="entry name" value="TPP-binding domain"/>
    <property type="match status" value="1"/>
</dbReference>
<reference evidence="19" key="1">
    <citation type="submission" date="2014-07" db="EMBL/GenBank/DDBJ databases">
        <authorList>
            <person name="Santos-Garcia D."/>
        </authorList>
    </citation>
    <scope>NUCLEOTIDE SEQUENCE [LARGE SCALE GENOMIC DNA]</scope>
</reference>
<feature type="domain" description="Thiamine pyrophosphate enzyme TPP-binding" evidence="16">
    <location>
        <begin position="398"/>
        <end position="546"/>
    </location>
</feature>
<dbReference type="GO" id="GO:0000287">
    <property type="term" value="F:magnesium ion binding"/>
    <property type="evidence" value="ECO:0007669"/>
    <property type="project" value="UniProtKB-UniRule"/>
</dbReference>
<dbReference type="HOGENOM" id="CLU_013748_1_3_6"/>
<evidence type="ECO:0000313" key="19">
    <source>
        <dbReference type="Proteomes" id="UP000032420"/>
    </source>
</evidence>
<evidence type="ECO:0000256" key="10">
    <source>
        <dbReference type="ARBA" id="ARBA00022842"/>
    </source>
</evidence>
<dbReference type="InterPro" id="IPR012000">
    <property type="entry name" value="Thiamin_PyroP_enz_cen_dom"/>
</dbReference>
<comment type="pathway">
    <text evidence="1 14">Amino-acid biosynthesis; L-isoleucine biosynthesis; L-isoleucine from 2-oxobutanoate: step 1/4.</text>
</comment>
<dbReference type="InterPro" id="IPR029061">
    <property type="entry name" value="THDP-binding"/>
</dbReference>
<organism evidence="18 19">
    <name type="scientific">Candidatus Johnevansia muelleri</name>
    <dbReference type="NCBI Taxonomy" id="1495769"/>
    <lineage>
        <taxon>Bacteria</taxon>
        <taxon>Pseudomonadati</taxon>
        <taxon>Pseudomonadota</taxon>
        <taxon>Gammaproteobacteria</taxon>
        <taxon>Candidatus Johnevansiales</taxon>
        <taxon>Candidatus Johnevansiaceae</taxon>
        <taxon>Candidatus Johnevansia</taxon>
    </lineage>
</organism>
<keyword evidence="7 14" id="KW-0808">Transferase</keyword>
<accession>A0A078KE95</accession>
<dbReference type="SUPFAM" id="SSF52467">
    <property type="entry name" value="DHS-like NAD/FAD-binding domain"/>
    <property type="match status" value="1"/>
</dbReference>
<keyword evidence="5 14" id="KW-0028">Amino-acid biosynthesis</keyword>
<dbReference type="FunFam" id="3.40.50.970:FF:000016">
    <property type="entry name" value="Acetolactate synthase"/>
    <property type="match status" value="1"/>
</dbReference>
<dbReference type="FunFam" id="3.40.50.1220:FF:000008">
    <property type="entry name" value="Acetolactate synthase"/>
    <property type="match status" value="1"/>
</dbReference>
<evidence type="ECO:0000259" key="16">
    <source>
        <dbReference type="Pfam" id="PF02775"/>
    </source>
</evidence>
<dbReference type="GO" id="GO:0003984">
    <property type="term" value="F:acetolactate synthase activity"/>
    <property type="evidence" value="ECO:0007669"/>
    <property type="project" value="UniProtKB-EC"/>
</dbReference>
<dbReference type="Proteomes" id="UP000032420">
    <property type="component" value="Chromosome I"/>
</dbReference>
<dbReference type="PANTHER" id="PTHR18968">
    <property type="entry name" value="THIAMINE PYROPHOSPHATE ENZYMES"/>
    <property type="match status" value="1"/>
</dbReference>
<dbReference type="GO" id="GO:0030976">
    <property type="term" value="F:thiamine pyrophosphate binding"/>
    <property type="evidence" value="ECO:0007669"/>
    <property type="project" value="UniProtKB-UniRule"/>
</dbReference>
<keyword evidence="6" id="KW-0285">Flavoprotein</keyword>
<evidence type="ECO:0000259" key="15">
    <source>
        <dbReference type="Pfam" id="PF00205"/>
    </source>
</evidence>
<protein>
    <recommendedName>
        <fullName evidence="4 14">Acetolactate synthase</fullName>
        <ecNumber evidence="4 14">2.2.1.6</ecNumber>
    </recommendedName>
</protein>
<dbReference type="GO" id="GO:0009099">
    <property type="term" value="P:L-valine biosynthetic process"/>
    <property type="evidence" value="ECO:0007669"/>
    <property type="project" value="UniProtKB-UniPathway"/>
</dbReference>
<dbReference type="Gene3D" id="3.40.50.970">
    <property type="match status" value="2"/>
</dbReference>
<dbReference type="InterPro" id="IPR029035">
    <property type="entry name" value="DHS-like_NAD/FAD-binding_dom"/>
</dbReference>
<feature type="domain" description="Thiamine pyrophosphate enzyme central" evidence="15">
    <location>
        <begin position="198"/>
        <end position="332"/>
    </location>
</feature>
<dbReference type="PATRIC" id="fig|1495769.3.peg.200"/>
<evidence type="ECO:0000256" key="12">
    <source>
        <dbReference type="ARBA" id="ARBA00023304"/>
    </source>
</evidence>
<dbReference type="PANTHER" id="PTHR18968:SF13">
    <property type="entry name" value="ACETOLACTATE SYNTHASE CATALYTIC SUBUNIT, MITOCHONDRIAL"/>
    <property type="match status" value="1"/>
</dbReference>
<dbReference type="KEGG" id="eme:CEM_217"/>
<dbReference type="EC" id="2.2.1.6" evidence="4 14"/>
<dbReference type="InterPro" id="IPR045229">
    <property type="entry name" value="TPP_enz"/>
</dbReference>
<dbReference type="GO" id="GO:0005948">
    <property type="term" value="C:acetolactate synthase complex"/>
    <property type="evidence" value="ECO:0007669"/>
    <property type="project" value="TreeGrafter"/>
</dbReference>
<comment type="similarity">
    <text evidence="3 14">Belongs to the TPP enzyme family.</text>
</comment>
<evidence type="ECO:0000256" key="11">
    <source>
        <dbReference type="ARBA" id="ARBA00023052"/>
    </source>
</evidence>
<name>A0A078KE95_9GAMM</name>
<dbReference type="InterPro" id="IPR039368">
    <property type="entry name" value="AHAS_TPP"/>
</dbReference>
<feature type="domain" description="Thiamine pyrophosphate enzyme N-terminal TPP-binding" evidence="17">
    <location>
        <begin position="5"/>
        <end position="119"/>
    </location>
</feature>
<dbReference type="CDD" id="cd02015">
    <property type="entry name" value="TPP_AHAS"/>
    <property type="match status" value="1"/>
</dbReference>
<dbReference type="STRING" id="1495769.CEM_217"/>
<comment type="catalytic activity">
    <reaction evidence="13 14">
        <text>2 pyruvate + H(+) = (2S)-2-acetolactate + CO2</text>
        <dbReference type="Rhea" id="RHEA:25249"/>
        <dbReference type="ChEBI" id="CHEBI:15361"/>
        <dbReference type="ChEBI" id="CHEBI:15378"/>
        <dbReference type="ChEBI" id="CHEBI:16526"/>
        <dbReference type="ChEBI" id="CHEBI:58476"/>
        <dbReference type="EC" id="2.2.1.6"/>
    </reaction>
</comment>
<evidence type="ECO:0000256" key="2">
    <source>
        <dbReference type="ARBA" id="ARBA00005025"/>
    </source>
</evidence>
<dbReference type="Pfam" id="PF00205">
    <property type="entry name" value="TPP_enzyme_M"/>
    <property type="match status" value="1"/>
</dbReference>
<gene>
    <name evidence="18" type="primary">ilvI</name>
    <name evidence="18" type="ORF">CEM_217</name>
</gene>
<evidence type="ECO:0000256" key="8">
    <source>
        <dbReference type="ARBA" id="ARBA00022723"/>
    </source>
</evidence>